<evidence type="ECO:0000256" key="2">
    <source>
        <dbReference type="SAM" id="Phobius"/>
    </source>
</evidence>
<dbReference type="Gene3D" id="2.60.40.1140">
    <property type="entry name" value="Collagen-binding surface protein Cna, B-type domain"/>
    <property type="match status" value="1"/>
</dbReference>
<dbReference type="Proteomes" id="UP001241537">
    <property type="component" value="Unassembled WGS sequence"/>
</dbReference>
<dbReference type="InterPro" id="IPR055382">
    <property type="entry name" value="DUF7601"/>
</dbReference>
<feature type="region of interest" description="Disordered" evidence="1">
    <location>
        <begin position="1291"/>
        <end position="1381"/>
    </location>
</feature>
<gene>
    <name evidence="5" type="ORF">J2S20_000001</name>
</gene>
<evidence type="ECO:0000313" key="5">
    <source>
        <dbReference type="EMBL" id="MDQ0151327.1"/>
    </source>
</evidence>
<proteinExistence type="predicted"/>
<organism evidence="5 6">
    <name type="scientific">Moryella indoligenes</name>
    <dbReference type="NCBI Taxonomy" id="371674"/>
    <lineage>
        <taxon>Bacteria</taxon>
        <taxon>Bacillati</taxon>
        <taxon>Bacillota</taxon>
        <taxon>Clostridia</taxon>
        <taxon>Lachnospirales</taxon>
        <taxon>Lachnospiraceae</taxon>
        <taxon>Moryella</taxon>
    </lineage>
</organism>
<keyword evidence="2" id="KW-0472">Membrane</keyword>
<dbReference type="EMBL" id="JAUSTO010000001">
    <property type="protein sequence ID" value="MDQ0151327.1"/>
    <property type="molecule type" value="Genomic_DNA"/>
</dbReference>
<evidence type="ECO:0000256" key="3">
    <source>
        <dbReference type="SAM" id="SignalP"/>
    </source>
</evidence>
<feature type="signal peptide" evidence="3">
    <location>
        <begin position="1"/>
        <end position="25"/>
    </location>
</feature>
<comment type="caution">
    <text evidence="5">The sequence shown here is derived from an EMBL/GenBank/DDBJ whole genome shotgun (WGS) entry which is preliminary data.</text>
</comment>
<accession>A0AAE3V825</accession>
<feature type="domain" description="DUF7601" evidence="4">
    <location>
        <begin position="980"/>
        <end position="1097"/>
    </location>
</feature>
<evidence type="ECO:0000313" key="6">
    <source>
        <dbReference type="Proteomes" id="UP001241537"/>
    </source>
</evidence>
<feature type="transmembrane region" description="Helical" evidence="2">
    <location>
        <begin position="1390"/>
        <end position="1409"/>
    </location>
</feature>
<evidence type="ECO:0000259" key="4">
    <source>
        <dbReference type="Pfam" id="PF24547"/>
    </source>
</evidence>
<sequence>MKRFKKLLSSILAVLLLVTGFTVPGGETVHAAGELRFTKAEVWKTEGGNYTKLADLLKGEVPKLKVGETYALEIIYEIPQELQYQPSYFSLTLGNGLYFTSLPGAKFEEGPIEATGYEELTKTPSGTGTAPYGYPDAYINSADKVNANKKRSGELILKTKNGMVSASSNRQIYFAVDEAFINEDPNQKMADAFRLSLRRTKDGADIDTRSYAVTAADAYSYGFWTEKGNEVVSKGGTTKEIQAGTSFSAAWSKVSDRVLTEKDSKTTVQLVYPSDIELISLEETAVYHTAGRIVRTEDDGRNKTTTFEWDEPGSYSGGYRFFPKLKVPADSPRENLTSFQVTLKNLTKTVWNDTPDKNRSSQNSSATMNVLIYDGQDPELLAFHDLVDYAPDWAYKKYESYNVRLGAMLVKNRLAIPTKKKMLELSIDETDTAIIRGVTIPYKEGMQYSDIEWTASDGTHGIAPASVLKTSNQVSALITNTALGLGRDVSIKSIRLNIGELPANYDGIQPMADILDSWDPKNTYVSGEFYGWNRISCGVYGSWKKGSKEDVKSTVKFYTEGDTPDETTTHVITGRYSAPRVLNGVGEIDRTQVLGGESFHISGRLNDANWDWNPLQEPVLYMIMPDGFSYENLTVSNAALGAPEKIGDFQYDFRGDGKLRKVEVWKYMLDIGQETRGQYQPDFTNKDILISFDVKTNKRAAVGTYHINDFMGFTTKDFKEIEAVNKPMKWDRANWITLERYTAAFGNRVNSGNALVSLAERPGIAVKQAYAISADSVLTVPKPDGGSLVYRYDPQSEETKKNTTAVLSRGDTASLDISVTNTTEEVIDHATLFVPLLTKELDLGAGFMPEGANHLPLELLGAEASPNFTLHYIRVKDGQSYGVDQSPQPGEYDEVDAADANMIMMVSKVALGKGDGGSVSVKYKVNPALSSAFSGMRDVIRPALDFDINDNRSIQSLKTAAVSFFAQPAGVLSLKLLLSGTGAEADRQSGRRFKFRVWLDRKMPGGAVLTKDGEGLELEFKKAAGEKPQSSHNAAYKYYADVELSDGEALSISGIPAGNHYLIEELRESCEGYEVLSFEEEGAMEANRSFYALFANRRDKTTGVFVRKNWSGDENATDRRPNSIHLVLVPELVKKDGTVVKVLRDEIRSVDIEPDEQGFWYYDGWDGLPTIASLSNASGNNVNKLAREQFKRSAADASASEAASLADASPSAALIDDDGTLLDGAVLNDIWNHVTEQIGKALDRAADMALGALFGRDEEYHLVWKVQESMYAGERYTASYEVRENGAVVEITNHYKPETPDKPDKPDKPITPNVPDKPATPSIPDKPNTPSNGAPSGSGTTSKGTGGSRISAKQTVRPEAVISAADPIQPPAESAPLRRTESLPKTGETVVFAGMFTTLLAGLLVLFIMGRREKQ</sequence>
<keyword evidence="6" id="KW-1185">Reference proteome</keyword>
<keyword evidence="2" id="KW-1133">Transmembrane helix</keyword>
<protein>
    <recommendedName>
        <fullName evidence="4">DUF7601 domain-containing protein</fullName>
    </recommendedName>
</protein>
<keyword evidence="2" id="KW-0812">Transmembrane</keyword>
<dbReference type="Pfam" id="PF24547">
    <property type="entry name" value="DUF7601"/>
    <property type="match status" value="1"/>
</dbReference>
<keyword evidence="3" id="KW-0732">Signal</keyword>
<feature type="chain" id="PRO_5042001898" description="DUF7601 domain-containing protein" evidence="3">
    <location>
        <begin position="26"/>
        <end position="1415"/>
    </location>
</feature>
<name>A0AAE3V825_9FIRM</name>
<reference evidence="5" key="1">
    <citation type="submission" date="2023-07" db="EMBL/GenBank/DDBJ databases">
        <title>Genomic Encyclopedia of Type Strains, Phase IV (KMG-IV): sequencing the most valuable type-strain genomes for metagenomic binning, comparative biology and taxonomic classification.</title>
        <authorList>
            <person name="Goeker M."/>
        </authorList>
    </citation>
    <scope>NUCLEOTIDE SEQUENCE</scope>
    <source>
        <strain evidence="5">DSM 19659</strain>
    </source>
</reference>
<feature type="compositionally biased region" description="Basic and acidic residues" evidence="1">
    <location>
        <begin position="1293"/>
        <end position="1308"/>
    </location>
</feature>
<evidence type="ECO:0000256" key="1">
    <source>
        <dbReference type="SAM" id="MobiDB-lite"/>
    </source>
</evidence>
<dbReference type="RefSeq" id="WP_307251705.1">
    <property type="nucleotide sequence ID" value="NZ_JAUSTO010000001.1"/>
</dbReference>